<protein>
    <submittedName>
        <fullName evidence="2">Uncharacterized protein</fullName>
    </submittedName>
</protein>
<sequence>ENIEKFCGKRTLNTSSYQTGTSCRVFTTKKKKTTTTTTTTTLAAAAVAAAAAANYVFRVYQRETRRTGRPLLALSRDFPISPCQSRKYDAMNSARICDVILYVDRARKLQPLSRFELTCRTKLAHSLRQSRNYWMHYHSFFLFSFTTFTTL</sequence>
<keyword evidence="1" id="KW-1133">Transmembrane helix</keyword>
<accession>A0A195FIP2</accession>
<evidence type="ECO:0000313" key="2">
    <source>
        <dbReference type="EMBL" id="KYN40268.1"/>
    </source>
</evidence>
<name>A0A195FIP2_9HYME</name>
<proteinExistence type="predicted"/>
<keyword evidence="1" id="KW-0812">Transmembrane</keyword>
<dbReference type="Proteomes" id="UP000078541">
    <property type="component" value="Unassembled WGS sequence"/>
</dbReference>
<dbReference type="EMBL" id="KQ981523">
    <property type="protein sequence ID" value="KYN40268.1"/>
    <property type="molecule type" value="Genomic_DNA"/>
</dbReference>
<dbReference type="AlphaFoldDB" id="A0A195FIP2"/>
<evidence type="ECO:0000256" key="1">
    <source>
        <dbReference type="SAM" id="Phobius"/>
    </source>
</evidence>
<organism evidence="2 3">
    <name type="scientific">Trachymyrmex septentrionalis</name>
    <dbReference type="NCBI Taxonomy" id="34720"/>
    <lineage>
        <taxon>Eukaryota</taxon>
        <taxon>Metazoa</taxon>
        <taxon>Ecdysozoa</taxon>
        <taxon>Arthropoda</taxon>
        <taxon>Hexapoda</taxon>
        <taxon>Insecta</taxon>
        <taxon>Pterygota</taxon>
        <taxon>Neoptera</taxon>
        <taxon>Endopterygota</taxon>
        <taxon>Hymenoptera</taxon>
        <taxon>Apocrita</taxon>
        <taxon>Aculeata</taxon>
        <taxon>Formicoidea</taxon>
        <taxon>Formicidae</taxon>
        <taxon>Myrmicinae</taxon>
        <taxon>Trachymyrmex</taxon>
    </lineage>
</organism>
<keyword evidence="3" id="KW-1185">Reference proteome</keyword>
<evidence type="ECO:0000313" key="3">
    <source>
        <dbReference type="Proteomes" id="UP000078541"/>
    </source>
</evidence>
<reference evidence="2 3" key="1">
    <citation type="submission" date="2016-03" db="EMBL/GenBank/DDBJ databases">
        <title>Trachymyrmex septentrionalis WGS genome.</title>
        <authorList>
            <person name="Nygaard S."/>
            <person name="Hu H."/>
            <person name="Boomsma J."/>
            <person name="Zhang G."/>
        </authorList>
    </citation>
    <scope>NUCLEOTIDE SEQUENCE [LARGE SCALE GENOMIC DNA]</scope>
    <source>
        <strain evidence="2">Tsep2-gDNA-1</strain>
        <tissue evidence="2">Whole body</tissue>
    </source>
</reference>
<feature type="non-terminal residue" evidence="2">
    <location>
        <position position="1"/>
    </location>
</feature>
<feature type="transmembrane region" description="Helical" evidence="1">
    <location>
        <begin position="39"/>
        <end position="57"/>
    </location>
</feature>
<keyword evidence="1" id="KW-0472">Membrane</keyword>
<gene>
    <name evidence="2" type="ORF">ALC56_05213</name>
</gene>